<evidence type="ECO:0000256" key="3">
    <source>
        <dbReference type="ARBA" id="ARBA00019077"/>
    </source>
</evidence>
<proteinExistence type="inferred from homology"/>
<comment type="similarity">
    <text evidence="7">Belongs to the glycosyltransferase group 1 family.</text>
</comment>
<organism evidence="9 10">
    <name type="scientific">Lacinutrix gracilariae</name>
    <dbReference type="NCBI Taxonomy" id="1747198"/>
    <lineage>
        <taxon>Bacteria</taxon>
        <taxon>Pseudomonadati</taxon>
        <taxon>Bacteroidota</taxon>
        <taxon>Flavobacteriia</taxon>
        <taxon>Flavobacteriales</taxon>
        <taxon>Flavobacteriaceae</taxon>
        <taxon>Lacinutrix</taxon>
    </lineage>
</organism>
<dbReference type="GO" id="GO:0016740">
    <property type="term" value="F:transferase activity"/>
    <property type="evidence" value="ECO:0007669"/>
    <property type="project" value="UniProtKB-KW"/>
</dbReference>
<dbReference type="Proteomes" id="UP001597467">
    <property type="component" value="Unassembled WGS sequence"/>
</dbReference>
<comment type="catalytic activity">
    <reaction evidence="6 7">
        <text>lipid IVA (E. coli) + CMP-3-deoxy-beta-D-manno-octulosonate = alpha-Kdo-(2-&gt;6)-lipid IVA (E. coli) + CMP + H(+)</text>
        <dbReference type="Rhea" id="RHEA:28066"/>
        <dbReference type="ChEBI" id="CHEBI:15378"/>
        <dbReference type="ChEBI" id="CHEBI:58603"/>
        <dbReference type="ChEBI" id="CHEBI:60364"/>
        <dbReference type="ChEBI" id="CHEBI:60377"/>
        <dbReference type="ChEBI" id="CHEBI:85987"/>
        <dbReference type="EC" id="2.4.99.12"/>
    </reaction>
</comment>
<comment type="pathway">
    <text evidence="1 7">Bacterial outer membrane biogenesis; LPS core biosynthesis.</text>
</comment>
<dbReference type="Gene3D" id="3.40.50.2000">
    <property type="entry name" value="Glycogen Phosphorylase B"/>
    <property type="match status" value="1"/>
</dbReference>
<evidence type="ECO:0000256" key="6">
    <source>
        <dbReference type="ARBA" id="ARBA00049183"/>
    </source>
</evidence>
<reference evidence="10" key="1">
    <citation type="journal article" date="2019" name="Int. J. Syst. Evol. Microbiol.">
        <title>The Global Catalogue of Microorganisms (GCM) 10K type strain sequencing project: providing services to taxonomists for standard genome sequencing and annotation.</title>
        <authorList>
            <consortium name="The Broad Institute Genomics Platform"/>
            <consortium name="The Broad Institute Genome Sequencing Center for Infectious Disease"/>
            <person name="Wu L."/>
            <person name="Ma J."/>
        </authorList>
    </citation>
    <scope>NUCLEOTIDE SEQUENCE [LARGE SCALE GENOMIC DNA]</scope>
    <source>
        <strain evidence="10">KCTC 42808</strain>
    </source>
</reference>
<keyword evidence="7" id="KW-1133">Transmembrane helix</keyword>
<dbReference type="PANTHER" id="PTHR42755:SF1">
    <property type="entry name" value="3-DEOXY-D-MANNO-OCTULOSONIC ACID TRANSFERASE, MITOCHONDRIAL-RELATED"/>
    <property type="match status" value="1"/>
</dbReference>
<keyword evidence="4 7" id="KW-0808">Transferase</keyword>
<dbReference type="Gene3D" id="3.40.50.11720">
    <property type="entry name" value="3-Deoxy-D-manno-octulosonic-acid transferase, N-terminal domain"/>
    <property type="match status" value="1"/>
</dbReference>
<comment type="function">
    <text evidence="7">Involved in lipopolysaccharide (LPS) biosynthesis. Catalyzes the transfer of 3-deoxy-D-manno-octulosonate (Kdo) residue(s) from CMP-Kdo to lipid IV(A), the tetraacyldisaccharide-1,4'-bisphosphate precursor of lipid A.</text>
</comment>
<dbReference type="InterPro" id="IPR039901">
    <property type="entry name" value="Kdotransferase"/>
</dbReference>
<dbReference type="SUPFAM" id="SSF53756">
    <property type="entry name" value="UDP-Glycosyltransferase/glycogen phosphorylase"/>
    <property type="match status" value="1"/>
</dbReference>
<evidence type="ECO:0000256" key="2">
    <source>
        <dbReference type="ARBA" id="ARBA00012621"/>
    </source>
</evidence>
<comment type="caution">
    <text evidence="9">The sequence shown here is derived from an EMBL/GenBank/DDBJ whole genome shotgun (WGS) entry which is preliminary data.</text>
</comment>
<comment type="subcellular location">
    <subcellularLocation>
        <location evidence="7">Cell membrane</location>
    </subcellularLocation>
</comment>
<dbReference type="PANTHER" id="PTHR42755">
    <property type="entry name" value="3-DEOXY-MANNO-OCTULOSONATE CYTIDYLYLTRANSFERASE"/>
    <property type="match status" value="1"/>
</dbReference>
<evidence type="ECO:0000256" key="7">
    <source>
        <dbReference type="RuleBase" id="RU365103"/>
    </source>
</evidence>
<dbReference type="Pfam" id="PF04413">
    <property type="entry name" value="Glycos_transf_N"/>
    <property type="match status" value="1"/>
</dbReference>
<evidence type="ECO:0000256" key="4">
    <source>
        <dbReference type="ARBA" id="ARBA00022679"/>
    </source>
</evidence>
<name>A0ABW5K134_9FLAO</name>
<evidence type="ECO:0000256" key="5">
    <source>
        <dbReference type="ARBA" id="ARBA00031445"/>
    </source>
</evidence>
<keyword evidence="7" id="KW-1003">Cell membrane</keyword>
<keyword evidence="7" id="KW-0472">Membrane</keyword>
<accession>A0ABW5K134</accession>
<dbReference type="EMBL" id="JBHULM010000011">
    <property type="protein sequence ID" value="MFD2542477.1"/>
    <property type="molecule type" value="Genomic_DNA"/>
</dbReference>
<keyword evidence="7" id="KW-0812">Transmembrane</keyword>
<evidence type="ECO:0000313" key="10">
    <source>
        <dbReference type="Proteomes" id="UP001597467"/>
    </source>
</evidence>
<feature type="domain" description="3-deoxy-D-manno-octulosonic-acid transferase N-terminal" evidence="8">
    <location>
        <begin position="51"/>
        <end position="215"/>
    </location>
</feature>
<dbReference type="EC" id="2.4.99.12" evidence="2 7"/>
<evidence type="ECO:0000259" key="8">
    <source>
        <dbReference type="Pfam" id="PF04413"/>
    </source>
</evidence>
<keyword evidence="10" id="KW-1185">Reference proteome</keyword>
<keyword evidence="7" id="KW-0448">Lipopolysaccharide biosynthesis</keyword>
<dbReference type="InterPro" id="IPR007507">
    <property type="entry name" value="Glycos_transf_N"/>
</dbReference>
<dbReference type="InterPro" id="IPR038107">
    <property type="entry name" value="Glycos_transf_N_sf"/>
</dbReference>
<evidence type="ECO:0000313" key="9">
    <source>
        <dbReference type="EMBL" id="MFD2542477.1"/>
    </source>
</evidence>
<evidence type="ECO:0000256" key="1">
    <source>
        <dbReference type="ARBA" id="ARBA00004713"/>
    </source>
</evidence>
<sequence>MYFSNKEKILGFIYNILIALTSFILKGVSLFNTKIKKGVDGRKQTFIVLKNNILKTDKCIWFHCASLGEYEQGLPVFKNIRKLYPNHKIVLSFFSPSGYEIRKNTDVADLVIYLPLDSKKNAKKFIDLVHPELTVFVKYDIWPNLLKELKKRNLKAILISALFRPNHSFFKFYGKEQRNALFAFNHIFVQNEASKKLLNKINYTNVTVSGDTRFDRVYSQLEQDNTLDFIEEFKQDSLCIIAGSTWPEDENILIDYINSNASTKLKFIIAPHNIKASQIDKFCNQLQVPFVTFSKKENKDLSVFSVFIMDTIGLLTKAYSYADIAYVGGAMGKTGLHNTLEPAVFGIPIIIGKNYKKFPEAYALIAENGMLSVKNKKELALFLDELANNQAKREKMGAQNFNYIKKNKEAVIQIINYIRK</sequence>
<feature type="transmembrane region" description="Helical" evidence="7">
    <location>
        <begin position="12"/>
        <end position="33"/>
    </location>
</feature>
<protein>
    <recommendedName>
        <fullName evidence="3 7">3-deoxy-D-manno-octulosonic acid transferase</fullName>
        <shortName evidence="7">Kdo transferase</shortName>
        <ecNumber evidence="2 7">2.4.99.12</ecNumber>
    </recommendedName>
    <alternativeName>
        <fullName evidence="5 7">Lipid IV(A) 3-deoxy-D-manno-octulosonic acid transferase</fullName>
    </alternativeName>
</protein>
<gene>
    <name evidence="9" type="ORF">ACFSSB_09115</name>
</gene>
<dbReference type="RefSeq" id="WP_379903402.1">
    <property type="nucleotide sequence ID" value="NZ_JBHULM010000011.1"/>
</dbReference>